<dbReference type="Pfam" id="PF17217">
    <property type="entry name" value="UPA"/>
    <property type="match status" value="1"/>
</dbReference>
<dbReference type="GO" id="GO:0005886">
    <property type="term" value="C:plasma membrane"/>
    <property type="evidence" value="ECO:0007669"/>
    <property type="project" value="UniProtKB-SubCell"/>
</dbReference>
<feature type="compositionally biased region" description="Low complexity" evidence="2">
    <location>
        <begin position="532"/>
        <end position="571"/>
    </location>
</feature>
<reference evidence="4" key="1">
    <citation type="submission" date="2022-11" db="UniProtKB">
        <authorList>
            <consortium name="EnsemblMetazoa"/>
        </authorList>
    </citation>
    <scope>IDENTIFICATION</scope>
</reference>
<dbReference type="OrthoDB" id="10066544at2759"/>
<dbReference type="SMART" id="SM00218">
    <property type="entry name" value="ZU5"/>
    <property type="match status" value="1"/>
</dbReference>
<keyword evidence="1" id="KW-0472">Membrane</keyword>
<dbReference type="PANTHER" id="PTHR12582:SF41">
    <property type="entry name" value="UNC5C-LIKE PROTEIN"/>
    <property type="match status" value="1"/>
</dbReference>
<keyword evidence="1" id="KW-0217">Developmental protein</keyword>
<feature type="compositionally biased region" description="Polar residues" evidence="2">
    <location>
        <begin position="501"/>
        <end position="514"/>
    </location>
</feature>
<evidence type="ECO:0000256" key="2">
    <source>
        <dbReference type="SAM" id="MobiDB-lite"/>
    </source>
</evidence>
<feature type="transmembrane region" description="Helical" evidence="1">
    <location>
        <begin position="35"/>
        <end position="56"/>
    </location>
</feature>
<dbReference type="InterPro" id="IPR000906">
    <property type="entry name" value="ZU5_dom"/>
</dbReference>
<evidence type="ECO:0000313" key="5">
    <source>
        <dbReference type="Proteomes" id="UP000887568"/>
    </source>
</evidence>
<organism evidence="4 5">
    <name type="scientific">Patiria miniata</name>
    <name type="common">Bat star</name>
    <name type="synonym">Asterina miniata</name>
    <dbReference type="NCBI Taxonomy" id="46514"/>
    <lineage>
        <taxon>Eukaryota</taxon>
        <taxon>Metazoa</taxon>
        <taxon>Echinodermata</taxon>
        <taxon>Eleutherozoa</taxon>
        <taxon>Asterozoa</taxon>
        <taxon>Asteroidea</taxon>
        <taxon>Valvatacea</taxon>
        <taxon>Valvatida</taxon>
        <taxon>Asterinidae</taxon>
        <taxon>Patiria</taxon>
    </lineage>
</organism>
<feature type="region of interest" description="Disordered" evidence="2">
    <location>
        <begin position="501"/>
        <end position="580"/>
    </location>
</feature>
<dbReference type="GeneID" id="119729919"/>
<evidence type="ECO:0000259" key="3">
    <source>
        <dbReference type="PROSITE" id="PS51145"/>
    </source>
</evidence>
<dbReference type="Gene3D" id="1.10.533.10">
    <property type="entry name" value="Death Domain, Fas"/>
    <property type="match status" value="1"/>
</dbReference>
<protein>
    <recommendedName>
        <fullName evidence="1">Netrin receptor UNC5</fullName>
    </recommendedName>
</protein>
<name>A0A914A5E1_PATMI</name>
<dbReference type="InterPro" id="IPR011029">
    <property type="entry name" value="DEATH-like_dom_sf"/>
</dbReference>
<dbReference type="GO" id="GO:0005042">
    <property type="term" value="F:netrin receptor activity"/>
    <property type="evidence" value="ECO:0007669"/>
    <property type="project" value="UniProtKB-UniRule"/>
</dbReference>
<comment type="similarity">
    <text evidence="1">Belongs to the unc-5 family.</text>
</comment>
<keyword evidence="1" id="KW-1133">Transmembrane helix</keyword>
<feature type="domain" description="ZU5" evidence="3">
    <location>
        <begin position="213"/>
        <end position="353"/>
    </location>
</feature>
<dbReference type="OMA" id="LSYKHCA"/>
<dbReference type="PANTHER" id="PTHR12582">
    <property type="entry name" value="NETRIN RECEPTOR UNC5"/>
    <property type="match status" value="1"/>
</dbReference>
<dbReference type="Proteomes" id="UP000887568">
    <property type="component" value="Unplaced"/>
</dbReference>
<keyword evidence="1" id="KW-0393">Immunoglobulin domain</keyword>
<keyword evidence="5" id="KW-1185">Reference proteome</keyword>
<proteinExistence type="inferred from homology"/>
<evidence type="ECO:0000256" key="1">
    <source>
        <dbReference type="RuleBase" id="RU367033"/>
    </source>
</evidence>
<dbReference type="InterPro" id="IPR033772">
    <property type="entry name" value="UPA"/>
</dbReference>
<dbReference type="Gene3D" id="2.60.220.30">
    <property type="match status" value="1"/>
</dbReference>
<comment type="subcellular location">
    <subcellularLocation>
        <location evidence="1">Cell membrane</location>
        <topology evidence="1">Single-pass type I membrane protein</topology>
    </subcellularLocation>
</comment>
<sequence>MGRHHDLSGDIDNDDDVRSGDGQPSDGGELNDREIMIILFTILGVVLVLAVVVFVLKYVCRRWFGRTCRIIWERDNQSSTAVGSDIEGVIICDSQPRGGKMSEGTDFALFGSNGCFTPTPDDPIYTIPFSGQPSTFNNWEFGERIHPTAGNTFPGQNHYTYDGQLRLPPSSSSVSIKRAGSAEVFQEDHRLEELHRAGMTQSETIMVGGKLVVFISREVSHLGDTLVLTDMGISLTIPPYAIEAGCTELISLILDWDLGDFPGMADEETIISPVVHCGPHGLKLNKPAVLSYKHCAYDRGDVALVASETHLMQTKDWRQVCERDDSNKPYNLLPNEVQIQVSHFTLYTCLAEGKTATKKWMQLAVFGGRMRAKRRYEIRVYFLNNTPCALQFAIQNEAKNHFRQLCPRKEFLFHGDGEDIVAMIQHVNEGWSHRLDDRQELVPYLSLWHGKCPNVSFIFKHENEHVRDIDIRLAVYQRGREDNESEKTTLKVLASMKSVSARQNIDKSTGNTQAVIHVFPPSRHGKRRRFQSESSSSSRSDSFRSTSTESSTTSVSSNMSSCSSHPTSDTSENVDVTCKPEDQGKQQSCIQNMQIHIHPSSAGPLCVSTQRTIPHELCMELVLLLDPLAPLGNDWRVLASALEMDSLIPLLKNTPTYNPTETLLEEAERQAKSLEWMASVMMKAKRLDAANVIMKYANKPDSTCIQNES</sequence>
<dbReference type="RefSeq" id="XP_038058626.1">
    <property type="nucleotide sequence ID" value="XM_038202698.1"/>
</dbReference>
<comment type="function">
    <text evidence="1">Receptor for netrin required for axon guidance. Mediates axon repulsion of neuronal growth cones in the developing nervous system upon ligand binding.</text>
</comment>
<evidence type="ECO:0000313" key="4">
    <source>
        <dbReference type="EnsemblMetazoa" id="XP_038058626.1"/>
    </source>
</evidence>
<accession>A0A914A5E1</accession>
<dbReference type="AlphaFoldDB" id="A0A914A5E1"/>
<dbReference type="EnsemblMetazoa" id="XM_038202698.1">
    <property type="protein sequence ID" value="XP_038058626.1"/>
    <property type="gene ID" value="LOC119729919"/>
</dbReference>
<keyword evidence="1" id="KW-0675">Receptor</keyword>
<keyword evidence="1" id="KW-0812">Transmembrane</keyword>
<feature type="region of interest" description="Disordered" evidence="2">
    <location>
        <begin position="1"/>
        <end position="27"/>
    </location>
</feature>
<dbReference type="Pfam" id="PF00791">
    <property type="entry name" value="ZU5"/>
    <property type="match status" value="1"/>
</dbReference>
<dbReference type="InterPro" id="IPR037936">
    <property type="entry name" value="UNC5A-D"/>
</dbReference>
<dbReference type="PROSITE" id="PS51145">
    <property type="entry name" value="ZU5"/>
    <property type="match status" value="1"/>
</dbReference>
<dbReference type="SUPFAM" id="SSF47986">
    <property type="entry name" value="DEATH domain"/>
    <property type="match status" value="1"/>
</dbReference>